<dbReference type="GO" id="GO:0032039">
    <property type="term" value="C:integrator complex"/>
    <property type="evidence" value="ECO:0007669"/>
    <property type="project" value="TreeGrafter"/>
</dbReference>
<keyword evidence="3" id="KW-1185">Reference proteome</keyword>
<reference evidence="2" key="2">
    <citation type="submission" date="2025-08" db="UniProtKB">
        <authorList>
            <consortium name="Ensembl"/>
        </authorList>
    </citation>
    <scope>IDENTIFICATION</scope>
</reference>
<dbReference type="InterPro" id="IPR000357">
    <property type="entry name" value="HEAT"/>
</dbReference>
<dbReference type="PANTHER" id="PTHR20938">
    <property type="entry name" value="INTEGRATOR COMPLEX SUBUNIT 4"/>
    <property type="match status" value="1"/>
</dbReference>
<evidence type="ECO:0000313" key="3">
    <source>
        <dbReference type="Proteomes" id="UP000694402"/>
    </source>
</evidence>
<name>A0AAZ3PG66_ONCTS</name>
<organism evidence="2 3">
    <name type="scientific">Oncorhynchus tshawytscha</name>
    <name type="common">Chinook salmon</name>
    <name type="synonym">Salmo tshawytscha</name>
    <dbReference type="NCBI Taxonomy" id="74940"/>
    <lineage>
        <taxon>Eukaryota</taxon>
        <taxon>Metazoa</taxon>
        <taxon>Chordata</taxon>
        <taxon>Craniata</taxon>
        <taxon>Vertebrata</taxon>
        <taxon>Euteleostomi</taxon>
        <taxon>Actinopterygii</taxon>
        <taxon>Neopterygii</taxon>
        <taxon>Teleostei</taxon>
        <taxon>Protacanthopterygii</taxon>
        <taxon>Salmoniformes</taxon>
        <taxon>Salmonidae</taxon>
        <taxon>Salmoninae</taxon>
        <taxon>Oncorhynchus</taxon>
    </lineage>
</organism>
<dbReference type="Gene3D" id="1.25.10.10">
    <property type="entry name" value="Leucine-rich Repeat Variant"/>
    <property type="match status" value="1"/>
</dbReference>
<dbReference type="SUPFAM" id="SSF48371">
    <property type="entry name" value="ARM repeat"/>
    <property type="match status" value="1"/>
</dbReference>
<dbReference type="AlphaFoldDB" id="A0AAZ3PG66"/>
<dbReference type="GeneTree" id="ENSGT00390000010128"/>
<dbReference type="InterPro" id="IPR016024">
    <property type="entry name" value="ARM-type_fold"/>
</dbReference>
<proteinExistence type="predicted"/>
<protein>
    <recommendedName>
        <fullName evidence="4">Integrator complex subunit 4</fullName>
    </recommendedName>
</protein>
<dbReference type="InterPro" id="IPR011989">
    <property type="entry name" value="ARM-like"/>
</dbReference>
<dbReference type="FunFam" id="1.25.10.10:FF:000119">
    <property type="entry name" value="Integrator complex subunit 4"/>
    <property type="match status" value="1"/>
</dbReference>
<dbReference type="PANTHER" id="PTHR20938:SF0">
    <property type="entry name" value="INTEGRATOR COMPLEX SUBUNIT 4"/>
    <property type="match status" value="1"/>
</dbReference>
<dbReference type="Pfam" id="PF02985">
    <property type="entry name" value="HEAT"/>
    <property type="match status" value="1"/>
</dbReference>
<dbReference type="GO" id="GO:0016180">
    <property type="term" value="P:snRNA processing"/>
    <property type="evidence" value="ECO:0007669"/>
    <property type="project" value="TreeGrafter"/>
</dbReference>
<evidence type="ECO:0008006" key="4">
    <source>
        <dbReference type="Google" id="ProtNLM"/>
    </source>
</evidence>
<reference evidence="2" key="3">
    <citation type="submission" date="2025-09" db="UniProtKB">
        <authorList>
            <consortium name="Ensembl"/>
        </authorList>
    </citation>
    <scope>IDENTIFICATION</scope>
</reference>
<evidence type="ECO:0000313" key="2">
    <source>
        <dbReference type="Ensembl" id="ENSOTSP00005115148.1"/>
    </source>
</evidence>
<evidence type="ECO:0000256" key="1">
    <source>
        <dbReference type="ARBA" id="ARBA00022737"/>
    </source>
</evidence>
<sequence>MLQVSPQFLEQTLDKKLMSDLRRKCTAHERAKELYASGEFSSGRKWADDAPKEKVDTSAVNLIASGACGAFVHGLEDEMYEVRIAAVDAFSALAQSSASFAEMCLDFLVDMFNDEIEAVRLQSIHILRQISINTLREDQLDTVLAVLEDSSRDIREALHELLCFTNVSTKECIQLALLELLKNLTKYPTDRNSVWKCLKFLGCRHPTLVLPLVPELLSTHPYFHTPEPDMDGPACILHTHTPLYLLCGPDLA</sequence>
<reference evidence="3" key="1">
    <citation type="journal article" date="2018" name="PLoS ONE">
        <title>Chinook salmon (Oncorhynchus tshawytscha) genome and transcriptome.</title>
        <authorList>
            <person name="Christensen K.A."/>
            <person name="Leong J.S."/>
            <person name="Sakhrani D."/>
            <person name="Biagi C.A."/>
            <person name="Minkley D.R."/>
            <person name="Withler R.E."/>
            <person name="Rondeau E.B."/>
            <person name="Koop B.F."/>
            <person name="Devlin R.H."/>
        </authorList>
    </citation>
    <scope>NUCLEOTIDE SEQUENCE [LARGE SCALE GENOMIC DNA]</scope>
</reference>
<keyword evidence="1" id="KW-0677">Repeat</keyword>
<dbReference type="Proteomes" id="UP000694402">
    <property type="component" value="Unassembled WGS sequence"/>
</dbReference>
<accession>A0AAZ3PG66</accession>
<dbReference type="Ensembl" id="ENSOTST00005162115.1">
    <property type="protein sequence ID" value="ENSOTSP00005115148.1"/>
    <property type="gene ID" value="ENSOTSG00005026140.2"/>
</dbReference>